<protein>
    <submittedName>
        <fullName evidence="1">Uncharacterized protein</fullName>
    </submittedName>
</protein>
<keyword evidence="2" id="KW-1185">Reference proteome</keyword>
<evidence type="ECO:0000313" key="1">
    <source>
        <dbReference type="EMBL" id="AKB82423.1"/>
    </source>
</evidence>
<dbReference type="HOGENOM" id="CLU_2243825_0_0_2"/>
<dbReference type="AlphaFoldDB" id="A0A0E3SMY1"/>
<sequence>MYDINVDRYDRSLDDVVCFLAKALKEPEDLVYQLKGLIVFETCKASSNVQKCLTRKGILVKLVDSDGIQKRGQYIVNPIIREFLNMYRAKSNEHFVKKSLYPGL</sequence>
<organism evidence="1 2">
    <name type="scientific">Methanosarcina barkeri 3</name>
    <dbReference type="NCBI Taxonomy" id="1434107"/>
    <lineage>
        <taxon>Archaea</taxon>
        <taxon>Methanobacteriati</taxon>
        <taxon>Methanobacteriota</taxon>
        <taxon>Stenosarchaea group</taxon>
        <taxon>Methanomicrobia</taxon>
        <taxon>Methanosarcinales</taxon>
        <taxon>Methanosarcinaceae</taxon>
        <taxon>Methanosarcina</taxon>
    </lineage>
</organism>
<proteinExistence type="predicted"/>
<dbReference type="EMBL" id="CP009517">
    <property type="protein sequence ID" value="AKB82423.1"/>
    <property type="molecule type" value="Genomic_DNA"/>
</dbReference>
<accession>A0A0E3SMY1</accession>
<name>A0A0E3SMY1_METBA</name>
<reference evidence="1" key="1">
    <citation type="submission" date="2014-07" db="EMBL/GenBank/DDBJ databases">
        <title>Methanogenic archaea and the global carbon cycle.</title>
        <authorList>
            <person name="Henriksen J.R."/>
            <person name="Luke J."/>
            <person name="Reinhart S."/>
            <person name="Benedict M.N."/>
            <person name="Youngblut N.D."/>
            <person name="Metcalf M.E."/>
            <person name="Whitaker R.J."/>
            <person name="Metcalf W.W."/>
        </authorList>
    </citation>
    <scope>NUCLEOTIDE SEQUENCE [LARGE SCALE GENOMIC DNA]</scope>
    <source>
        <strain evidence="1">3</strain>
    </source>
</reference>
<dbReference type="Proteomes" id="UP000033066">
    <property type="component" value="Chromosome"/>
</dbReference>
<dbReference type="PATRIC" id="fig|1434107.4.peg.2373"/>
<dbReference type="RefSeq" id="WP_048107885.1">
    <property type="nucleotide sequence ID" value="NZ_CP009517.1"/>
</dbReference>
<gene>
    <name evidence="1" type="ORF">MSBR3_1845</name>
</gene>
<dbReference type="GeneID" id="24789402"/>
<dbReference type="KEGG" id="mbak:MSBR3_1845"/>
<evidence type="ECO:0000313" key="2">
    <source>
        <dbReference type="Proteomes" id="UP000033066"/>
    </source>
</evidence>